<organism evidence="11">
    <name type="scientific">Aegilops tauschii</name>
    <name type="common">Tausch's goatgrass</name>
    <name type="synonym">Aegilops squarrosa</name>
    <dbReference type="NCBI Taxonomy" id="37682"/>
    <lineage>
        <taxon>Eukaryota</taxon>
        <taxon>Viridiplantae</taxon>
        <taxon>Streptophyta</taxon>
        <taxon>Embryophyta</taxon>
        <taxon>Tracheophyta</taxon>
        <taxon>Spermatophyta</taxon>
        <taxon>Magnoliopsida</taxon>
        <taxon>Liliopsida</taxon>
        <taxon>Poales</taxon>
        <taxon>Poaceae</taxon>
        <taxon>BOP clade</taxon>
        <taxon>Pooideae</taxon>
        <taxon>Triticodae</taxon>
        <taxon>Triticeae</taxon>
        <taxon>Triticinae</taxon>
        <taxon>Aegilops</taxon>
    </lineage>
</organism>
<dbReference type="PANTHER" id="PTHR45707:SF46">
    <property type="entry name" value="PROTEIN KINASE DOMAIN-CONTAINING PROTEIN"/>
    <property type="match status" value="1"/>
</dbReference>
<dbReference type="SUPFAM" id="SSF56112">
    <property type="entry name" value="Protein kinase-like (PK-like)"/>
    <property type="match status" value="1"/>
</dbReference>
<dbReference type="InterPro" id="IPR000719">
    <property type="entry name" value="Prot_kinase_dom"/>
</dbReference>
<evidence type="ECO:0000256" key="1">
    <source>
        <dbReference type="ARBA" id="ARBA00012513"/>
    </source>
</evidence>
<keyword evidence="4 9" id="KW-0547">Nucleotide-binding</keyword>
<evidence type="ECO:0000313" key="11">
    <source>
        <dbReference type="EnsemblPlants" id="EMT00036"/>
    </source>
</evidence>
<keyword evidence="2 9" id="KW-0723">Serine/threonine-protein kinase</keyword>
<dbReference type="InterPro" id="IPR008271">
    <property type="entry name" value="Ser/Thr_kinase_AS"/>
</dbReference>
<dbReference type="SMART" id="SM00220">
    <property type="entry name" value="S_TKc"/>
    <property type="match status" value="1"/>
</dbReference>
<accession>R7W251</accession>
<dbReference type="FunFam" id="1.10.510.10:FF:001023">
    <property type="entry name" value="Os07g0541700 protein"/>
    <property type="match status" value="1"/>
</dbReference>
<evidence type="ECO:0000256" key="5">
    <source>
        <dbReference type="ARBA" id="ARBA00022777"/>
    </source>
</evidence>
<dbReference type="InterPro" id="IPR011009">
    <property type="entry name" value="Kinase-like_dom_sf"/>
</dbReference>
<evidence type="ECO:0000256" key="7">
    <source>
        <dbReference type="ARBA" id="ARBA00047899"/>
    </source>
</evidence>
<name>R7W251_AEGTA</name>
<dbReference type="Gene3D" id="3.30.200.20">
    <property type="entry name" value="Phosphorylase Kinase, domain 1"/>
    <property type="match status" value="1"/>
</dbReference>
<dbReference type="Pfam" id="PF00069">
    <property type="entry name" value="Pkinase"/>
    <property type="match status" value="1"/>
</dbReference>
<dbReference type="EC" id="2.7.11.1" evidence="1"/>
<dbReference type="PROSITE" id="PS00108">
    <property type="entry name" value="PROTEIN_KINASE_ST"/>
    <property type="match status" value="1"/>
</dbReference>
<keyword evidence="6 9" id="KW-0067">ATP-binding</keyword>
<keyword evidence="5" id="KW-0418">Kinase</keyword>
<dbReference type="ExpressionAtlas" id="R7W251">
    <property type="expression patterns" value="baseline"/>
</dbReference>
<dbReference type="GO" id="GO:0005524">
    <property type="term" value="F:ATP binding"/>
    <property type="evidence" value="ECO:0007669"/>
    <property type="project" value="UniProtKB-UniRule"/>
</dbReference>
<evidence type="ECO:0000256" key="3">
    <source>
        <dbReference type="ARBA" id="ARBA00022679"/>
    </source>
</evidence>
<evidence type="ECO:0000256" key="9">
    <source>
        <dbReference type="RuleBase" id="RU000304"/>
    </source>
</evidence>
<proteinExistence type="inferred from homology"/>
<dbReference type="PROSITE" id="PS50011">
    <property type="entry name" value="PROTEIN_KINASE_DOM"/>
    <property type="match status" value="1"/>
</dbReference>
<evidence type="ECO:0000256" key="4">
    <source>
        <dbReference type="ARBA" id="ARBA00022741"/>
    </source>
</evidence>
<comment type="catalytic activity">
    <reaction evidence="7">
        <text>L-threonyl-[protein] + ATP = O-phospho-L-threonyl-[protein] + ADP + H(+)</text>
        <dbReference type="Rhea" id="RHEA:46608"/>
        <dbReference type="Rhea" id="RHEA-COMP:11060"/>
        <dbReference type="Rhea" id="RHEA-COMP:11605"/>
        <dbReference type="ChEBI" id="CHEBI:15378"/>
        <dbReference type="ChEBI" id="CHEBI:30013"/>
        <dbReference type="ChEBI" id="CHEBI:30616"/>
        <dbReference type="ChEBI" id="CHEBI:61977"/>
        <dbReference type="ChEBI" id="CHEBI:456216"/>
        <dbReference type="EC" id="2.7.11.1"/>
    </reaction>
</comment>
<evidence type="ECO:0000256" key="2">
    <source>
        <dbReference type="ARBA" id="ARBA00022527"/>
    </source>
</evidence>
<comment type="catalytic activity">
    <reaction evidence="8">
        <text>L-seryl-[protein] + ATP = O-phospho-L-seryl-[protein] + ADP + H(+)</text>
        <dbReference type="Rhea" id="RHEA:17989"/>
        <dbReference type="Rhea" id="RHEA-COMP:9863"/>
        <dbReference type="Rhea" id="RHEA-COMP:11604"/>
        <dbReference type="ChEBI" id="CHEBI:15378"/>
        <dbReference type="ChEBI" id="CHEBI:29999"/>
        <dbReference type="ChEBI" id="CHEBI:30616"/>
        <dbReference type="ChEBI" id="CHEBI:83421"/>
        <dbReference type="ChEBI" id="CHEBI:456216"/>
        <dbReference type="EC" id="2.7.11.1"/>
    </reaction>
</comment>
<evidence type="ECO:0000256" key="6">
    <source>
        <dbReference type="ARBA" id="ARBA00022840"/>
    </source>
</evidence>
<feature type="domain" description="Protein kinase" evidence="10">
    <location>
        <begin position="15"/>
        <end position="270"/>
    </location>
</feature>
<dbReference type="PANTHER" id="PTHR45707">
    <property type="entry name" value="C2 CALCIUM/LIPID-BINDING PLANT PHOSPHORIBOSYLTRANSFERASE FAMILY PROTEIN"/>
    <property type="match status" value="1"/>
</dbReference>
<protein>
    <recommendedName>
        <fullName evidence="1">non-specific serine/threonine protein kinase</fullName>
        <ecNumber evidence="1">2.7.11.1</ecNumber>
    </recommendedName>
</protein>
<reference evidence="11" key="1">
    <citation type="submission" date="2015-06" db="UniProtKB">
        <authorList>
            <consortium name="EnsemblPlants"/>
        </authorList>
    </citation>
    <scope>IDENTIFICATION</scope>
</reference>
<sequence length="270" mass="30679">MNIPYLLFKKVTKNFSEDRIIGRGGFGKVYKGELDSGELIAVKMLHPLQGLDEDLFKNEVCNNLLKVDHPNVIGLLGYCDELHSEFVEHKGDNIAAKHVYRGLCFEYFPNGSLHKHLSGTMEQQSLSANWSTRYSIIKGICEGLNFLHGCKPRIFHLDLKPANILLDNSMVPKLADFGLSRLFAESHSHVTERMIGTDFGVVMMDIMEGYSLYQEIDDPTQFKEERHNGIPKLLDKTKGIENHNNQSHSKQNFTCITAIQAKSFTRQLHN</sequence>
<dbReference type="PROSITE" id="PS00107">
    <property type="entry name" value="PROTEIN_KINASE_ATP"/>
    <property type="match status" value="1"/>
</dbReference>
<dbReference type="GO" id="GO:0004674">
    <property type="term" value="F:protein serine/threonine kinase activity"/>
    <property type="evidence" value="ECO:0007669"/>
    <property type="project" value="UniProtKB-KW"/>
</dbReference>
<dbReference type="InterPro" id="IPR017441">
    <property type="entry name" value="Protein_kinase_ATP_BS"/>
</dbReference>
<evidence type="ECO:0000259" key="10">
    <source>
        <dbReference type="PROSITE" id="PS50011"/>
    </source>
</evidence>
<dbReference type="EnsemblPlants" id="EMT00036">
    <property type="protein sequence ID" value="EMT00036"/>
    <property type="gene ID" value="F775_20683"/>
</dbReference>
<evidence type="ECO:0000256" key="8">
    <source>
        <dbReference type="ARBA" id="ARBA00048679"/>
    </source>
</evidence>
<comment type="similarity">
    <text evidence="9">Belongs to the protein kinase superfamily.</text>
</comment>
<keyword evidence="3" id="KW-0808">Transferase</keyword>
<dbReference type="AlphaFoldDB" id="R7W251"/>
<dbReference type="Gene3D" id="1.10.510.10">
    <property type="entry name" value="Transferase(Phosphotransferase) domain 1"/>
    <property type="match status" value="1"/>
</dbReference>